<evidence type="ECO:0000313" key="4">
    <source>
        <dbReference type="Proteomes" id="UP000461730"/>
    </source>
</evidence>
<comment type="caution">
    <text evidence="3">The sequence shown here is derived from an EMBL/GenBank/DDBJ whole genome shotgun (WGS) entry which is preliminary data.</text>
</comment>
<evidence type="ECO:0000256" key="1">
    <source>
        <dbReference type="ARBA" id="ARBA00022679"/>
    </source>
</evidence>
<dbReference type="GO" id="GO:0000287">
    <property type="term" value="F:magnesium ion binding"/>
    <property type="evidence" value="ECO:0007669"/>
    <property type="project" value="InterPro"/>
</dbReference>
<dbReference type="Proteomes" id="UP000461730">
    <property type="component" value="Unassembled WGS sequence"/>
</dbReference>
<gene>
    <name evidence="3" type="ORF">GO493_09480</name>
</gene>
<dbReference type="SUPFAM" id="SSF56214">
    <property type="entry name" value="4'-phosphopantetheinyl transferase"/>
    <property type="match status" value="2"/>
</dbReference>
<dbReference type="Pfam" id="PF01648">
    <property type="entry name" value="ACPS"/>
    <property type="match status" value="1"/>
</dbReference>
<evidence type="ECO:0000313" key="3">
    <source>
        <dbReference type="EMBL" id="MVT08488.1"/>
    </source>
</evidence>
<feature type="domain" description="4'-phosphopantetheinyl transferase" evidence="2">
    <location>
        <begin position="120"/>
        <end position="220"/>
    </location>
</feature>
<keyword evidence="4" id="KW-1185">Reference proteome</keyword>
<protein>
    <submittedName>
        <fullName evidence="3">4'-phosphopantetheinyl transferase superfamily protein</fullName>
    </submittedName>
</protein>
<keyword evidence="1 3" id="KW-0808">Transferase</keyword>
<dbReference type="InterPro" id="IPR008278">
    <property type="entry name" value="4-PPantetheinyl_Trfase_dom"/>
</dbReference>
<dbReference type="InterPro" id="IPR037143">
    <property type="entry name" value="4-PPantetheinyl_Trfase_dom_sf"/>
</dbReference>
<dbReference type="AlphaFoldDB" id="A0A7K1U2B4"/>
<accession>A0A7K1U2B4</accession>
<reference evidence="3 4" key="1">
    <citation type="submission" date="2019-12" db="EMBL/GenBank/DDBJ databases">
        <title>Chitinophaga sp. strain ysch24 (GDMCC 1.1355), whole genome shotgun sequence.</title>
        <authorList>
            <person name="Zhang X."/>
        </authorList>
    </citation>
    <scope>NUCLEOTIDE SEQUENCE [LARGE SCALE GENOMIC DNA]</scope>
    <source>
        <strain evidence="4">ysch24</strain>
    </source>
</reference>
<dbReference type="Gene3D" id="3.90.470.20">
    <property type="entry name" value="4'-phosphopantetheinyl transferase domain"/>
    <property type="match status" value="2"/>
</dbReference>
<dbReference type="EMBL" id="WRXN01000003">
    <property type="protein sequence ID" value="MVT08488.1"/>
    <property type="molecule type" value="Genomic_DNA"/>
</dbReference>
<organism evidence="3 4">
    <name type="scientific">Chitinophaga tropicalis</name>
    <dbReference type="NCBI Taxonomy" id="2683588"/>
    <lineage>
        <taxon>Bacteria</taxon>
        <taxon>Pseudomonadati</taxon>
        <taxon>Bacteroidota</taxon>
        <taxon>Chitinophagia</taxon>
        <taxon>Chitinophagales</taxon>
        <taxon>Chitinophagaceae</taxon>
        <taxon>Chitinophaga</taxon>
    </lineage>
</organism>
<evidence type="ECO:0000259" key="2">
    <source>
        <dbReference type="Pfam" id="PF01648"/>
    </source>
</evidence>
<proteinExistence type="predicted"/>
<name>A0A7K1U2B4_9BACT</name>
<dbReference type="RefSeq" id="WP_157305909.1">
    <property type="nucleotide sequence ID" value="NZ_WRXN01000003.1"/>
</dbReference>
<dbReference type="GO" id="GO:0008897">
    <property type="term" value="F:holo-[acyl-carrier-protein] synthase activity"/>
    <property type="evidence" value="ECO:0007669"/>
    <property type="project" value="InterPro"/>
</dbReference>
<sequence>MKKGKISLQRENSLHHAGYCIIREKLPALADYMPMLHPEEQAHYNTFRFDKRRSTYLLGRIAAKQAIHALTSQDNLHNIAIGSGVFQFPVVKYNPQGNLQVCISHCDELGIALSYPEEHPLGIDIEIPDSSNVTALKEQLTEAEILLASAQTLPEATGFTMAWTIKEALSKILRTGLTIDLKLLEIKSLQKQDGVYVSEFRHLIQYKAVSCIAGDYICTVVMPGKTTTDLRQFWEDLRKIV</sequence>